<keyword evidence="4" id="KW-1185">Reference proteome</keyword>
<evidence type="ECO:0000313" key="2">
    <source>
        <dbReference type="EMBL" id="EDS27847.1"/>
    </source>
</evidence>
<dbReference type="InterPro" id="IPR027417">
    <property type="entry name" value="P-loop_NTPase"/>
</dbReference>
<gene>
    <name evidence="3" type="primary">6052649</name>
    <name evidence="2" type="ORF">CpipJ_CPIJ018727</name>
</gene>
<evidence type="ECO:0000313" key="4">
    <source>
        <dbReference type="Proteomes" id="UP000002320"/>
    </source>
</evidence>
<dbReference type="eggNOG" id="KOG0951">
    <property type="taxonomic scope" value="Eukaryota"/>
</dbReference>
<proteinExistence type="predicted"/>
<dbReference type="AlphaFoldDB" id="B0XGW0"/>
<reference evidence="2" key="1">
    <citation type="submission" date="2007-03" db="EMBL/GenBank/DDBJ databases">
        <title>Annotation of Culex pipiens quinquefasciatus.</title>
        <authorList>
            <consortium name="The Broad Institute Genome Sequencing Platform"/>
            <person name="Atkinson P.W."/>
            <person name="Hemingway J."/>
            <person name="Christensen B.M."/>
            <person name="Higgs S."/>
            <person name="Kodira C."/>
            <person name="Hannick L."/>
            <person name="Megy K."/>
            <person name="O'Leary S."/>
            <person name="Pearson M."/>
            <person name="Haas B.J."/>
            <person name="Mauceli E."/>
            <person name="Wortman J.R."/>
            <person name="Lee N.H."/>
            <person name="Guigo R."/>
            <person name="Stanke M."/>
            <person name="Alvarado L."/>
            <person name="Amedeo P."/>
            <person name="Antoine C.H."/>
            <person name="Arensburger P."/>
            <person name="Bidwell S.L."/>
            <person name="Crawford M."/>
            <person name="Camaro F."/>
            <person name="Devon K."/>
            <person name="Engels R."/>
            <person name="Hammond M."/>
            <person name="Howarth C."/>
            <person name="Koehrsen M."/>
            <person name="Lawson D."/>
            <person name="Montgomery P."/>
            <person name="Nene V."/>
            <person name="Nusbaum C."/>
            <person name="Puiu D."/>
            <person name="Romero-Severson J."/>
            <person name="Severson D.W."/>
            <person name="Shumway M."/>
            <person name="Sisk P."/>
            <person name="Stolte C."/>
            <person name="Zeng Q."/>
            <person name="Eisenstadt E."/>
            <person name="Fraser-Liggett C."/>
            <person name="Strausberg R."/>
            <person name="Galagan J."/>
            <person name="Birren B."/>
            <person name="Collins F.H."/>
        </authorList>
    </citation>
    <scope>NUCLEOTIDE SEQUENCE [LARGE SCALE GENOMIC DNA]</scope>
    <source>
        <strain evidence="2">JHB</strain>
    </source>
</reference>
<name>B0XGW0_CULQU</name>
<dbReference type="OrthoDB" id="5575at2759"/>
<reference evidence="3" key="2">
    <citation type="submission" date="2020-05" db="UniProtKB">
        <authorList>
            <consortium name="EnsemblMetazoa"/>
        </authorList>
    </citation>
    <scope>IDENTIFICATION</scope>
    <source>
        <strain evidence="3">JHB</strain>
    </source>
</reference>
<dbReference type="VEuPathDB" id="VectorBase:CPIJ018727"/>
<dbReference type="EMBL" id="DS233069">
    <property type="protein sequence ID" value="EDS27847.1"/>
    <property type="molecule type" value="Genomic_DNA"/>
</dbReference>
<dbReference type="EnsemblMetazoa" id="CPIJ018727-RA">
    <property type="protein sequence ID" value="CPIJ018727-PA"/>
    <property type="gene ID" value="CPIJ018727"/>
</dbReference>
<evidence type="ECO:0000313" key="3">
    <source>
        <dbReference type="EnsemblMetazoa" id="CPIJ018727-PA"/>
    </source>
</evidence>
<dbReference type="HOGENOM" id="CLU_728160_0_0_1"/>
<protein>
    <submittedName>
        <fullName evidence="2 3">U520</fullName>
    </submittedName>
</protein>
<sequence>MVLADSKAEVGTKNERCVCAVNCNKTAGYEFVHGLLDRVMLLLGCPGIRSRVHSSNSPPSAKLVSDLPAQFNCPKNCATLKSFDWSSPTETIPNGDKVTQPAGCPPKPRTRSVPHHREVVSRNALAEVISMDWHQKFGHNSGCKVVKLTGETGTDLKLIAKGQIIRFNFTYNASRIAAMSKPVYNAVTKFSPHKPVFARSRKLDRITDQGEHKPFLDRMANRTLKETLSQGVAYIHEGLTESDHHIVEQLFDFGAYYYINFTTIELFNLSLNPRPAGDHLKDNILMSLAARLPNKLTGSMATLRSIRCPRTAWTRFELTGFTPDQVHCCRLDAMGSPTSDKDSEYDPLADLHHEDPERVSTPTAAAARTPLDWNSATHRG</sequence>
<feature type="region of interest" description="Disordered" evidence="1">
    <location>
        <begin position="90"/>
        <end position="116"/>
    </location>
</feature>
<dbReference type="VEuPathDB" id="VectorBase:CQUJHB004289"/>
<dbReference type="Gene3D" id="3.40.50.300">
    <property type="entry name" value="P-loop containing nucleotide triphosphate hydrolases"/>
    <property type="match status" value="1"/>
</dbReference>
<accession>B0XGW0</accession>
<dbReference type="STRING" id="7176.B0XGW0"/>
<dbReference type="KEGG" id="cqu:CpipJ_CPIJ018727"/>
<evidence type="ECO:0000256" key="1">
    <source>
        <dbReference type="SAM" id="MobiDB-lite"/>
    </source>
</evidence>
<dbReference type="Proteomes" id="UP000002320">
    <property type="component" value="Unassembled WGS sequence"/>
</dbReference>
<dbReference type="eggNOG" id="KOG2472">
    <property type="taxonomic scope" value="Eukaryota"/>
</dbReference>
<dbReference type="InParanoid" id="B0XGW0"/>
<feature type="region of interest" description="Disordered" evidence="1">
    <location>
        <begin position="336"/>
        <end position="380"/>
    </location>
</feature>
<feature type="compositionally biased region" description="Basic and acidic residues" evidence="1">
    <location>
        <begin position="339"/>
        <end position="358"/>
    </location>
</feature>
<organism>
    <name type="scientific">Culex quinquefasciatus</name>
    <name type="common">Southern house mosquito</name>
    <name type="synonym">Culex pungens</name>
    <dbReference type="NCBI Taxonomy" id="7176"/>
    <lineage>
        <taxon>Eukaryota</taxon>
        <taxon>Metazoa</taxon>
        <taxon>Ecdysozoa</taxon>
        <taxon>Arthropoda</taxon>
        <taxon>Hexapoda</taxon>
        <taxon>Insecta</taxon>
        <taxon>Pterygota</taxon>
        <taxon>Neoptera</taxon>
        <taxon>Endopterygota</taxon>
        <taxon>Diptera</taxon>
        <taxon>Nematocera</taxon>
        <taxon>Culicoidea</taxon>
        <taxon>Culicidae</taxon>
        <taxon>Culicinae</taxon>
        <taxon>Culicini</taxon>
        <taxon>Culex</taxon>
        <taxon>Culex</taxon>
    </lineage>
</organism>